<evidence type="ECO:0000313" key="1">
    <source>
        <dbReference type="EMBL" id="CDM67171.1"/>
    </source>
</evidence>
<accession>A0A0B6X1J7</accession>
<dbReference type="EMBL" id="CBXV010000010">
    <property type="protein sequence ID" value="CDM67171.1"/>
    <property type="molecule type" value="Genomic_DNA"/>
</dbReference>
<dbReference type="InterPro" id="IPR022385">
    <property type="entry name" value="Rhs_assc_core"/>
</dbReference>
<dbReference type="Gene3D" id="2.180.10.10">
    <property type="entry name" value="RHS repeat-associated core"/>
    <property type="match status" value="1"/>
</dbReference>
<dbReference type="AlphaFoldDB" id="A0A0B6X1J7"/>
<name>A0A0B6X1J7_9BACT</name>
<dbReference type="PANTHER" id="PTHR32305:SF15">
    <property type="entry name" value="PROTEIN RHSA-RELATED"/>
    <property type="match status" value="1"/>
</dbReference>
<dbReference type="Proteomes" id="UP000031518">
    <property type="component" value="Unassembled WGS sequence"/>
</dbReference>
<gene>
    <name evidence="1" type="ORF">PYK22_03220</name>
</gene>
<dbReference type="InterPro" id="IPR050708">
    <property type="entry name" value="T6SS_VgrG/RHS"/>
</dbReference>
<dbReference type="RefSeq" id="WP_041979469.1">
    <property type="nucleotide sequence ID" value="NZ_CBXV010000010.1"/>
</dbReference>
<dbReference type="PANTHER" id="PTHR32305">
    <property type="match status" value="1"/>
</dbReference>
<dbReference type="STRING" id="454194.PYK22_03220"/>
<organism evidence="1 2">
    <name type="scientific">Pyrinomonas methylaliphatogenes</name>
    <dbReference type="NCBI Taxonomy" id="454194"/>
    <lineage>
        <taxon>Bacteria</taxon>
        <taxon>Pseudomonadati</taxon>
        <taxon>Acidobacteriota</taxon>
        <taxon>Blastocatellia</taxon>
        <taxon>Blastocatellales</taxon>
        <taxon>Pyrinomonadaceae</taxon>
        <taxon>Pyrinomonas</taxon>
    </lineage>
</organism>
<feature type="non-terminal residue" evidence="1">
    <location>
        <position position="1"/>
    </location>
</feature>
<sequence length="626" mass="70704">GELTQVTNPWGVVVGYTRDQTGQVTAITGAGYAGVTVYAQGIRYRAFGAVKQVTYGNGRQQSVAYDNRLRVSRWEVVGVLGWEYGYDDFGERSGRVTFARNLYDNRLDRSWEYDQVGRLQHAYSGEEARAHVGRGEWGSPTGPYAHSYEYDVWGNMVRRVGWGGWAGAFSVSYVGNRVVGLGYDGAGDLVDDGRQQYGYDAGGRQAWAQGSGYRLEQRYDGDGLRVKKNDNGDVVYYIRSSVLGGQVVAEIRNWGYGWSWSRGYVYWPGGELLAIQAGGVKWVHRDPVVKSQRLTDEAGNVVAVVELDPWGGETERSENPRYHPYVYGGYERDGNWSDQAQRRVYHGWYSRFYQPDPWEGSYDLTDPQSFNRYAYVRNDPVNFTDPSGLDAVGRLIDQPHWTEICFSAAYSGCGFGPEMAAFAEDFSLRQTFGYNYWDLPGYANEAEQGEYRYLSIVATGFDPAFGIFRGTVQVVTTQGNQTEARTLRNPTYQQIVDAYLQAFGLDQHMINKQWRRGKRENSGGYLFTLLQSGVVLLEALKAAGEFKEGRFGVLHEKEIGKPWRDFRSLSGARGLEMSLQITFNTKTLRAWADVDEYNPYQGLRGFFGHTWEVFRNALLNIFGGGR</sequence>
<protein>
    <submittedName>
        <fullName evidence="1">RHS repeat-associated core domain</fullName>
    </submittedName>
</protein>
<evidence type="ECO:0000313" key="2">
    <source>
        <dbReference type="Proteomes" id="UP000031518"/>
    </source>
</evidence>
<reference evidence="1 2" key="2">
    <citation type="submission" date="2015-01" db="EMBL/GenBank/DDBJ databases">
        <title>Complete genome sequence of Pyrinomonas methylaliphatogenes type strain K22T.</title>
        <authorList>
            <person name="Lee K.C.Y."/>
            <person name="Power J.F."/>
            <person name="Dunfield P.F."/>
            <person name="Morgan X.C."/>
            <person name="Huttenhower C."/>
            <person name="Stott M.B."/>
        </authorList>
    </citation>
    <scope>NUCLEOTIDE SEQUENCE [LARGE SCALE GENOMIC DNA]</scope>
    <source>
        <strain evidence="1 2">K22</strain>
    </source>
</reference>
<keyword evidence="2" id="KW-1185">Reference proteome</keyword>
<reference evidence="1 2" key="1">
    <citation type="submission" date="2013-12" db="EMBL/GenBank/DDBJ databases">
        <authorList>
            <person name="Stott M."/>
        </authorList>
    </citation>
    <scope>NUCLEOTIDE SEQUENCE [LARGE SCALE GENOMIC DNA]</scope>
    <source>
        <strain evidence="1 2">K22</strain>
    </source>
</reference>
<dbReference type="NCBIfam" id="TIGR03696">
    <property type="entry name" value="Rhs_assc_core"/>
    <property type="match status" value="1"/>
</dbReference>
<proteinExistence type="predicted"/>